<name>A0ABU6ZNB2_9FABA</name>
<reference evidence="1 2" key="1">
    <citation type="journal article" date="2023" name="Plants (Basel)">
        <title>Bridging the Gap: Combining Genomics and Transcriptomics Approaches to Understand Stylosanthes scabra, an Orphan Legume from the Brazilian Caatinga.</title>
        <authorList>
            <person name="Ferreira-Neto J.R.C."/>
            <person name="da Silva M.D."/>
            <person name="Binneck E."/>
            <person name="de Melo N.F."/>
            <person name="da Silva R.H."/>
            <person name="de Melo A.L.T.M."/>
            <person name="Pandolfi V."/>
            <person name="Bustamante F.O."/>
            <person name="Brasileiro-Vidal A.C."/>
            <person name="Benko-Iseppon A.M."/>
        </authorList>
    </citation>
    <scope>NUCLEOTIDE SEQUENCE [LARGE SCALE GENOMIC DNA]</scope>
    <source>
        <tissue evidence="1">Leaves</tissue>
    </source>
</reference>
<keyword evidence="2" id="KW-1185">Reference proteome</keyword>
<proteinExistence type="predicted"/>
<accession>A0ABU6ZNB2</accession>
<gene>
    <name evidence="1" type="ORF">PIB30_072256</name>
</gene>
<protein>
    <recommendedName>
        <fullName evidence="3">Transposase</fullName>
    </recommendedName>
</protein>
<sequence length="146" mass="15884">MTTNLSECINAVLKGTRFLPISAIVRATYERLQQLWIRKGQEAHAQVVAAATGDPPRSLLKRFCQSNTRGRVHIELTFGRGFATAESSNSFTSLAGTRSRRAPQLALSGARTLTRCTAWSLCSVSIAKTSRLFPMSVSGLRGSGQR</sequence>
<evidence type="ECO:0008006" key="3">
    <source>
        <dbReference type="Google" id="ProtNLM"/>
    </source>
</evidence>
<evidence type="ECO:0000313" key="1">
    <source>
        <dbReference type="EMBL" id="MED6223256.1"/>
    </source>
</evidence>
<comment type="caution">
    <text evidence="1">The sequence shown here is derived from an EMBL/GenBank/DDBJ whole genome shotgun (WGS) entry which is preliminary data.</text>
</comment>
<evidence type="ECO:0000313" key="2">
    <source>
        <dbReference type="Proteomes" id="UP001341840"/>
    </source>
</evidence>
<dbReference type="EMBL" id="JASCZI010272712">
    <property type="protein sequence ID" value="MED6223256.1"/>
    <property type="molecule type" value="Genomic_DNA"/>
</dbReference>
<organism evidence="1 2">
    <name type="scientific">Stylosanthes scabra</name>
    <dbReference type="NCBI Taxonomy" id="79078"/>
    <lineage>
        <taxon>Eukaryota</taxon>
        <taxon>Viridiplantae</taxon>
        <taxon>Streptophyta</taxon>
        <taxon>Embryophyta</taxon>
        <taxon>Tracheophyta</taxon>
        <taxon>Spermatophyta</taxon>
        <taxon>Magnoliopsida</taxon>
        <taxon>eudicotyledons</taxon>
        <taxon>Gunneridae</taxon>
        <taxon>Pentapetalae</taxon>
        <taxon>rosids</taxon>
        <taxon>fabids</taxon>
        <taxon>Fabales</taxon>
        <taxon>Fabaceae</taxon>
        <taxon>Papilionoideae</taxon>
        <taxon>50 kb inversion clade</taxon>
        <taxon>dalbergioids sensu lato</taxon>
        <taxon>Dalbergieae</taxon>
        <taxon>Pterocarpus clade</taxon>
        <taxon>Stylosanthes</taxon>
    </lineage>
</organism>
<dbReference type="Proteomes" id="UP001341840">
    <property type="component" value="Unassembled WGS sequence"/>
</dbReference>